<dbReference type="InterPro" id="IPR025948">
    <property type="entry name" value="HTH-like_dom"/>
</dbReference>
<reference evidence="4 5" key="1">
    <citation type="submission" date="2024-09" db="EMBL/GenBank/DDBJ databases">
        <authorList>
            <person name="Sun Q."/>
            <person name="Mori K."/>
        </authorList>
    </citation>
    <scope>NUCLEOTIDE SEQUENCE [LARGE SCALE GENOMIC DNA]</scope>
    <source>
        <strain evidence="4 5">CGMCC 1.9126</strain>
    </source>
</reference>
<keyword evidence="5" id="KW-1185">Reference proteome</keyword>
<dbReference type="Gene3D" id="1.10.10.10">
    <property type="entry name" value="Winged helix-like DNA-binding domain superfamily/Winged helix DNA-binding domain"/>
    <property type="match status" value="3"/>
</dbReference>
<dbReference type="InterPro" id="IPR010921">
    <property type="entry name" value="Trp_repressor/repl_initiator"/>
</dbReference>
<evidence type="ECO:0000313" key="5">
    <source>
        <dbReference type="Proteomes" id="UP001589738"/>
    </source>
</evidence>
<dbReference type="InterPro" id="IPR001584">
    <property type="entry name" value="Integrase_cat-core"/>
</dbReference>
<name>A0ABV6KW38_9BACI</name>
<dbReference type="NCBIfam" id="NF033516">
    <property type="entry name" value="transpos_IS3"/>
    <property type="match status" value="1"/>
</dbReference>
<dbReference type="RefSeq" id="WP_377058332.1">
    <property type="nucleotide sequence ID" value="NZ_JBHLUU010000092.1"/>
</dbReference>
<dbReference type="InterPro" id="IPR036388">
    <property type="entry name" value="WH-like_DNA-bd_sf"/>
</dbReference>
<comment type="function">
    <text evidence="1">Involved in the transposition of the insertion sequence.</text>
</comment>
<dbReference type="Pfam" id="PF13333">
    <property type="entry name" value="rve_2"/>
    <property type="match status" value="1"/>
</dbReference>
<keyword evidence="2" id="KW-0175">Coiled coil</keyword>
<accession>A0ABV6KW38</accession>
<dbReference type="SUPFAM" id="SSF48295">
    <property type="entry name" value="TrpR-like"/>
    <property type="match status" value="3"/>
</dbReference>
<evidence type="ECO:0000259" key="3">
    <source>
        <dbReference type="PROSITE" id="PS50994"/>
    </source>
</evidence>
<dbReference type="EMBL" id="JBHLUU010000092">
    <property type="protein sequence ID" value="MFC0476146.1"/>
    <property type="molecule type" value="Genomic_DNA"/>
</dbReference>
<dbReference type="InterPro" id="IPR048020">
    <property type="entry name" value="Transpos_IS3"/>
</dbReference>
<dbReference type="PANTHER" id="PTHR46889">
    <property type="entry name" value="TRANSPOSASE INSF FOR INSERTION SEQUENCE IS3B-RELATED"/>
    <property type="match status" value="1"/>
</dbReference>
<dbReference type="Proteomes" id="UP001589738">
    <property type="component" value="Unassembled WGS sequence"/>
</dbReference>
<dbReference type="PROSITE" id="PS50994">
    <property type="entry name" value="INTEGRASE"/>
    <property type="match status" value="1"/>
</dbReference>
<sequence length="519" mass="61081">MSNKFYSSQFKYEVVTAYKNEDFSVKELTERYQIPNVTLYSWVEIFEKDGVKGFEDSKTHKAYTKELKEAAVRDYLSGEYSQYEIVRTYGISSRSVLIGWINKYNSHIELKGSLEGSVLSMTNGRNTTWVERIQIVMGCLGNGKNYKQTAEEYEVSYQQVYQWVRKYEKGGDEALKDNRGRKKEEAELTSEEKMKLQMTRLERENERLRAENLFFKKVRGDRKEAKISYIPFENKYIAIKELQEKEGLSILLLCEIACISRAAYYKWLNRTPSVRELQNEEIIKAMKLLHIKVNGIYGYRRMTLNLNREFEENFNHKRIYRLMKVAEIHCVIRKKKTRYKKSTPQHVAENVLNREFTAEEPNKKWVTDVTEFKYGSSKKAYLSAILDLYDGSIVSYVLGHSNNNNLVFKTLDQATVLLDGNHPLIHSDRGFQYTSSKFKEKIEKANMTQSMYRVGKCIDNGPMESFWGTLKSEKYYLNNYDSFEELSIAIDEYISFYNHERYQKRLNGLSPLEYRAKAV</sequence>
<feature type="coiled-coil region" evidence="2">
    <location>
        <begin position="191"/>
        <end position="218"/>
    </location>
</feature>
<evidence type="ECO:0000256" key="1">
    <source>
        <dbReference type="ARBA" id="ARBA00002286"/>
    </source>
</evidence>
<dbReference type="Pfam" id="PF00665">
    <property type="entry name" value="rve"/>
    <property type="match status" value="1"/>
</dbReference>
<dbReference type="Gene3D" id="3.30.420.10">
    <property type="entry name" value="Ribonuclease H-like superfamily/Ribonuclease H"/>
    <property type="match status" value="1"/>
</dbReference>
<comment type="caution">
    <text evidence="4">The sequence shown here is derived from an EMBL/GenBank/DDBJ whole genome shotgun (WGS) entry which is preliminary data.</text>
</comment>
<proteinExistence type="predicted"/>
<gene>
    <name evidence="4" type="ORF">ACFFHF_12975</name>
</gene>
<feature type="domain" description="Integrase catalytic" evidence="3">
    <location>
        <begin position="357"/>
        <end position="519"/>
    </location>
</feature>
<dbReference type="Pfam" id="PF13518">
    <property type="entry name" value="HTH_28"/>
    <property type="match status" value="1"/>
</dbReference>
<dbReference type="InterPro" id="IPR050900">
    <property type="entry name" value="Transposase_IS3/IS150/IS904"/>
</dbReference>
<dbReference type="InterPro" id="IPR036397">
    <property type="entry name" value="RNaseH_sf"/>
</dbReference>
<protein>
    <submittedName>
        <fullName evidence="4">IS3 family transposase</fullName>
    </submittedName>
</protein>
<dbReference type="InterPro" id="IPR012337">
    <property type="entry name" value="RNaseH-like_sf"/>
</dbReference>
<evidence type="ECO:0000256" key="2">
    <source>
        <dbReference type="SAM" id="Coils"/>
    </source>
</evidence>
<organism evidence="4 5">
    <name type="scientific">Robertmurraya beringensis</name>
    <dbReference type="NCBI Taxonomy" id="641660"/>
    <lineage>
        <taxon>Bacteria</taxon>
        <taxon>Bacillati</taxon>
        <taxon>Bacillota</taxon>
        <taxon>Bacilli</taxon>
        <taxon>Bacillales</taxon>
        <taxon>Bacillaceae</taxon>
        <taxon>Robertmurraya</taxon>
    </lineage>
</organism>
<dbReference type="SUPFAM" id="SSF53098">
    <property type="entry name" value="Ribonuclease H-like"/>
    <property type="match status" value="1"/>
</dbReference>
<evidence type="ECO:0000313" key="4">
    <source>
        <dbReference type="EMBL" id="MFC0476146.1"/>
    </source>
</evidence>
<dbReference type="PANTHER" id="PTHR46889:SF5">
    <property type="entry name" value="INTEGRASE PROTEIN"/>
    <property type="match status" value="1"/>
</dbReference>
<dbReference type="Pfam" id="PF13276">
    <property type="entry name" value="HTH_21"/>
    <property type="match status" value="1"/>
</dbReference>
<dbReference type="InterPro" id="IPR055247">
    <property type="entry name" value="InsJ-like_HTH"/>
</dbReference>